<evidence type="ECO:0000313" key="10">
    <source>
        <dbReference type="EMBL" id="OQA61296.1"/>
    </source>
</evidence>
<evidence type="ECO:0000259" key="9">
    <source>
        <dbReference type="PROSITE" id="PS50828"/>
    </source>
</evidence>
<dbReference type="GO" id="GO:0045910">
    <property type="term" value="P:negative regulation of DNA recombination"/>
    <property type="evidence" value="ECO:0007669"/>
    <property type="project" value="InterPro"/>
</dbReference>
<dbReference type="PROSITE" id="PS50828">
    <property type="entry name" value="SMR"/>
    <property type="match status" value="1"/>
</dbReference>
<dbReference type="GO" id="GO:0072344">
    <property type="term" value="P:rescue of stalled ribosome"/>
    <property type="evidence" value="ECO:0007669"/>
    <property type="project" value="UniProtKB-UniRule"/>
</dbReference>
<feature type="domain" description="Smr" evidence="9">
    <location>
        <begin position="716"/>
        <end position="791"/>
    </location>
</feature>
<keyword evidence="5 7" id="KW-0694">RNA-binding</keyword>
<evidence type="ECO:0000256" key="1">
    <source>
        <dbReference type="ARBA" id="ARBA00022730"/>
    </source>
</evidence>
<comment type="subunit">
    <text evidence="7">Homodimer. Binds to stalled ribosomes, contacting rRNA.</text>
</comment>
<feature type="coiled-coil region" evidence="8">
    <location>
        <begin position="532"/>
        <end position="569"/>
    </location>
</feature>
<keyword evidence="7 10" id="KW-0255">Endonuclease</keyword>
<dbReference type="InterPro" id="IPR002625">
    <property type="entry name" value="Smr_dom"/>
</dbReference>
<accession>A0A1V5T3G3</accession>
<keyword evidence="1 7" id="KW-0699">rRNA-binding</keyword>
<organism evidence="10">
    <name type="scientific">Candidatus Atribacter allofermentans</name>
    <dbReference type="NCBI Taxonomy" id="1852833"/>
    <lineage>
        <taxon>Bacteria</taxon>
        <taxon>Pseudomonadati</taxon>
        <taxon>Atribacterota</taxon>
        <taxon>Atribacteria</taxon>
        <taxon>Atribacterales</taxon>
        <taxon>Atribacteraceae</taxon>
        <taxon>Atribacter</taxon>
    </lineage>
</organism>
<evidence type="ECO:0000256" key="6">
    <source>
        <dbReference type="ARBA" id="ARBA00023125"/>
    </source>
</evidence>
<comment type="caution">
    <text evidence="10">The sequence shown here is derived from an EMBL/GenBank/DDBJ whole genome shotgun (WGS) entry which is preliminary data.</text>
</comment>
<comment type="function">
    <text evidence="7">Acts as a ribosome collision sensor, splitting the ribosome into its 2 subunits. Detects stalled/collided 70S ribosomes which it binds and splits by an ATP-hydrolysis driven conformational change. Acts upstream of the ribosome quality control system (RQC), a ribosome-associated complex that mediates the extraction of incompletely synthesized nascent chains from stalled ribosomes and their subsequent degradation. Probably generates substrates for RQC.</text>
</comment>
<dbReference type="SUPFAM" id="SSF160443">
    <property type="entry name" value="SMR domain-like"/>
    <property type="match status" value="1"/>
</dbReference>
<evidence type="ECO:0000256" key="5">
    <source>
        <dbReference type="ARBA" id="ARBA00022884"/>
    </source>
</evidence>
<dbReference type="PANTHER" id="PTHR48466">
    <property type="entry name" value="OS10G0509000 PROTEIN-RELATED"/>
    <property type="match status" value="1"/>
</dbReference>
<evidence type="ECO:0000256" key="3">
    <source>
        <dbReference type="ARBA" id="ARBA00022801"/>
    </source>
</evidence>
<dbReference type="SMART" id="SM00463">
    <property type="entry name" value="SMR"/>
    <property type="match status" value="1"/>
</dbReference>
<feature type="binding site" evidence="7">
    <location>
        <begin position="337"/>
        <end position="344"/>
    </location>
    <ligand>
        <name>ATP</name>
        <dbReference type="ChEBI" id="CHEBI:30616"/>
    </ligand>
</feature>
<dbReference type="Gene3D" id="1.10.1420.10">
    <property type="match status" value="1"/>
</dbReference>
<evidence type="ECO:0000256" key="7">
    <source>
        <dbReference type="HAMAP-Rule" id="MF_00092"/>
    </source>
</evidence>
<keyword evidence="4 7" id="KW-0067">ATP-binding</keyword>
<dbReference type="InterPro" id="IPR036187">
    <property type="entry name" value="DNA_mismatch_repair_MutS_sf"/>
</dbReference>
<evidence type="ECO:0000256" key="4">
    <source>
        <dbReference type="ARBA" id="ARBA00022840"/>
    </source>
</evidence>
<dbReference type="Gene3D" id="3.30.1370.110">
    <property type="match status" value="1"/>
</dbReference>
<dbReference type="InterPro" id="IPR027417">
    <property type="entry name" value="P-loop_NTPase"/>
</dbReference>
<dbReference type="InterPro" id="IPR005747">
    <property type="entry name" value="MutS2"/>
</dbReference>
<protein>
    <recommendedName>
        <fullName evidence="7">Endonuclease MutS2</fullName>
        <ecNumber evidence="7">3.1.-.-</ecNumber>
    </recommendedName>
    <alternativeName>
        <fullName evidence="7">Ribosome-associated protein quality control-upstream factor</fullName>
        <shortName evidence="7">RQC-upstream factor</shortName>
        <shortName evidence="7">RqcU</shortName>
        <ecNumber evidence="7">3.6.4.-</ecNumber>
    </alternativeName>
</protein>
<keyword evidence="7" id="KW-0540">Nuclease</keyword>
<dbReference type="GO" id="GO:0140664">
    <property type="term" value="F:ATP-dependent DNA damage sensor activity"/>
    <property type="evidence" value="ECO:0007669"/>
    <property type="project" value="InterPro"/>
</dbReference>
<dbReference type="PROSITE" id="PS00486">
    <property type="entry name" value="DNA_MISMATCH_REPAIR_2"/>
    <property type="match status" value="1"/>
</dbReference>
<dbReference type="Gene3D" id="3.40.50.300">
    <property type="entry name" value="P-loop containing nucleotide triphosphate hydrolases"/>
    <property type="match status" value="1"/>
</dbReference>
<dbReference type="Proteomes" id="UP000485569">
    <property type="component" value="Unassembled WGS sequence"/>
</dbReference>
<keyword evidence="6 7" id="KW-0238">DNA-binding</keyword>
<dbReference type="HAMAP" id="MF_00092">
    <property type="entry name" value="MutS2"/>
    <property type="match status" value="1"/>
</dbReference>
<dbReference type="Pfam" id="PF01713">
    <property type="entry name" value="Smr"/>
    <property type="match status" value="1"/>
</dbReference>
<dbReference type="SMART" id="SM00533">
    <property type="entry name" value="MUTSd"/>
    <property type="match status" value="1"/>
</dbReference>
<evidence type="ECO:0000256" key="2">
    <source>
        <dbReference type="ARBA" id="ARBA00022741"/>
    </source>
</evidence>
<dbReference type="SMART" id="SM00534">
    <property type="entry name" value="MUTSac"/>
    <property type="match status" value="1"/>
</dbReference>
<dbReference type="AlphaFoldDB" id="A0A1V5T3G3"/>
<gene>
    <name evidence="7 10" type="primary">mutS2</name>
    <name evidence="7" type="synonym">rqcU</name>
    <name evidence="10" type="ORF">BWY41_00247</name>
</gene>
<dbReference type="GO" id="GO:0004519">
    <property type="term" value="F:endonuclease activity"/>
    <property type="evidence" value="ECO:0007669"/>
    <property type="project" value="UniProtKB-UniRule"/>
</dbReference>
<comment type="function">
    <text evidence="7">Endonuclease that is involved in the suppression of homologous recombination and thus may have a key role in the control of bacterial genetic diversity.</text>
</comment>
<keyword evidence="8" id="KW-0175">Coiled coil</keyword>
<evidence type="ECO:0000256" key="8">
    <source>
        <dbReference type="SAM" id="Coils"/>
    </source>
</evidence>
<dbReference type="PIRSF" id="PIRSF005814">
    <property type="entry name" value="MutS_YshD"/>
    <property type="match status" value="1"/>
</dbReference>
<dbReference type="InterPro" id="IPR007696">
    <property type="entry name" value="DNA_mismatch_repair_MutS_core"/>
</dbReference>
<dbReference type="GO" id="GO:0043023">
    <property type="term" value="F:ribosomal large subunit binding"/>
    <property type="evidence" value="ECO:0007669"/>
    <property type="project" value="UniProtKB-UniRule"/>
</dbReference>
<comment type="similarity">
    <text evidence="7">Belongs to the DNA mismatch repair MutS family. MutS2 subfamily.</text>
</comment>
<dbReference type="InterPro" id="IPR036063">
    <property type="entry name" value="Smr_dom_sf"/>
</dbReference>
<dbReference type="EMBL" id="MWBQ01000021">
    <property type="protein sequence ID" value="OQA61296.1"/>
    <property type="molecule type" value="Genomic_DNA"/>
</dbReference>
<dbReference type="SUPFAM" id="SSF52540">
    <property type="entry name" value="P-loop containing nucleoside triphosphate hydrolases"/>
    <property type="match status" value="1"/>
</dbReference>
<reference evidence="10" key="1">
    <citation type="submission" date="2017-02" db="EMBL/GenBank/DDBJ databases">
        <title>Delving into the versatile metabolic prowess of the omnipresent phylum Bacteroidetes.</title>
        <authorList>
            <person name="Nobu M.K."/>
            <person name="Mei R."/>
            <person name="Narihiro T."/>
            <person name="Kuroda K."/>
            <person name="Liu W.-T."/>
        </authorList>
    </citation>
    <scope>NUCLEOTIDE SEQUENCE</scope>
    <source>
        <strain evidence="10">ADurb.Bin276</strain>
    </source>
</reference>
<dbReference type="InterPro" id="IPR045076">
    <property type="entry name" value="MutS"/>
</dbReference>
<dbReference type="Pfam" id="PF00488">
    <property type="entry name" value="MutS_V"/>
    <property type="match status" value="1"/>
</dbReference>
<dbReference type="PANTHER" id="PTHR48466:SF2">
    <property type="entry name" value="OS10G0509000 PROTEIN"/>
    <property type="match status" value="1"/>
</dbReference>
<dbReference type="EC" id="3.1.-.-" evidence="7"/>
<dbReference type="GO" id="GO:0019843">
    <property type="term" value="F:rRNA binding"/>
    <property type="evidence" value="ECO:0007669"/>
    <property type="project" value="UniProtKB-UniRule"/>
</dbReference>
<keyword evidence="2 7" id="KW-0547">Nucleotide-binding</keyword>
<proteinExistence type="inferred from homology"/>
<dbReference type="GO" id="GO:0006298">
    <property type="term" value="P:mismatch repair"/>
    <property type="evidence" value="ECO:0007669"/>
    <property type="project" value="InterPro"/>
</dbReference>
<sequence length="792" mass="90210">MTMNLSKDILKNFDFDKILHQLSSACVCDVSREKMMELQPYTNPEIINQRLQTVQQLLDFITFDGSLDLSGLTDLREIFQKIAIPGSALNLNQVIQVFHFLLLCEKTKHLQNETRIKEKYPLIKVFFDAIESYAPLIKEIKLICSPDGLILDTASPRLRDIRRRLNRLQVEIRTTIENCLRNRDIAPYLQDTTYTIRRGRYVIPIKSEFRGRIDGIVADYSSSGSSVFIEPKPVLYLNNELEVLTIQENDEIEAILLKLTNDLRSYLDRLNASFQALVELDILHAQTQLVRKWQASVPRVGERDLLIKDGRHPLLGEKAVPFSLHLSPDKKIMVISGPNAGGKTVLLKSLALIVYLAHCGIPVPVNPGSSLPFYHHLFVDIGDHQDIEQNLSTFTYRLSAFQKSLSQISSDSLYLIDEIGSGTDPNEGSALAIGMIDFLSQQGTTCIATTHYPLIKSYVSQHSSMISASMEFNPVLFQPTYRLLIDEIGESYGIKIAEKIGIPQSIIKTALQQLQKEWIDLNELIISNRKKNQELTSQLIEWQEKVEDATNRQKEVDHLQEQLESQKKLLIKDFQEKLTQYLKKTRDDISQLIGQLRKEKTLDVSVYQELKERIDPKFYLNQELSCSSSEESRKDSPQPAMAFQAGEKVMVDIFHQEGEIVSVDDLKNEAVVLVNGRKCILSIGHLQKKSEEEEFQSVIQRSYSFQPSLNNVRNQIEIRMMKAEAAREKLEKYFDQVLLAGFKTVYIIHGKGEGILRKVAQEFLQDNPVVESFRNGLPEEGGLGVTVVILKD</sequence>
<dbReference type="GO" id="GO:0016887">
    <property type="term" value="F:ATP hydrolysis activity"/>
    <property type="evidence" value="ECO:0007669"/>
    <property type="project" value="InterPro"/>
</dbReference>
<dbReference type="EC" id="3.6.4.-" evidence="7"/>
<dbReference type="GO" id="GO:0030983">
    <property type="term" value="F:mismatched DNA binding"/>
    <property type="evidence" value="ECO:0007669"/>
    <property type="project" value="InterPro"/>
</dbReference>
<dbReference type="InterPro" id="IPR000432">
    <property type="entry name" value="DNA_mismatch_repair_MutS_C"/>
</dbReference>
<dbReference type="NCBIfam" id="TIGR01069">
    <property type="entry name" value="mutS2"/>
    <property type="match status" value="1"/>
</dbReference>
<dbReference type="GO" id="GO:0005524">
    <property type="term" value="F:ATP binding"/>
    <property type="evidence" value="ECO:0007669"/>
    <property type="project" value="UniProtKB-UniRule"/>
</dbReference>
<name>A0A1V5T3G3_9BACT</name>
<keyword evidence="3 7" id="KW-0378">Hydrolase</keyword>
<dbReference type="SUPFAM" id="SSF48334">
    <property type="entry name" value="DNA repair protein MutS, domain III"/>
    <property type="match status" value="1"/>
</dbReference>